<name>A0A1X0AXW1_9MYCO</name>
<dbReference type="Proteomes" id="UP000192448">
    <property type="component" value="Unassembled WGS sequence"/>
</dbReference>
<dbReference type="RefSeq" id="WP_083164983.1">
    <property type="nucleotide sequence ID" value="NZ_MVHF01000014.1"/>
</dbReference>
<dbReference type="AlphaFoldDB" id="A0A1X0AXW1"/>
<feature type="transmembrane region" description="Helical" evidence="5">
    <location>
        <begin position="12"/>
        <end position="38"/>
    </location>
</feature>
<dbReference type="InterPro" id="IPR003418">
    <property type="entry name" value="Fumarate_red_D"/>
</dbReference>
<dbReference type="STRING" id="1927124.BST13_15875"/>
<keyword evidence="7" id="KW-1185">Reference proteome</keyword>
<keyword evidence="2 5" id="KW-0812">Transmembrane</keyword>
<keyword evidence="4 5" id="KW-0472">Membrane</keyword>
<evidence type="ECO:0000313" key="7">
    <source>
        <dbReference type="Proteomes" id="UP000192448"/>
    </source>
</evidence>
<evidence type="ECO:0000256" key="5">
    <source>
        <dbReference type="SAM" id="Phobius"/>
    </source>
</evidence>
<keyword evidence="3 5" id="KW-1133">Transmembrane helix</keyword>
<evidence type="ECO:0000256" key="2">
    <source>
        <dbReference type="ARBA" id="ARBA00022692"/>
    </source>
</evidence>
<dbReference type="Pfam" id="PF02313">
    <property type="entry name" value="Fumarate_red_D"/>
    <property type="match status" value="1"/>
</dbReference>
<comment type="caution">
    <text evidence="6">The sequence shown here is derived from an EMBL/GenBank/DDBJ whole genome shotgun (WGS) entry which is preliminary data.</text>
</comment>
<evidence type="ECO:0000256" key="4">
    <source>
        <dbReference type="ARBA" id="ARBA00023136"/>
    </source>
</evidence>
<evidence type="ECO:0000313" key="6">
    <source>
        <dbReference type="EMBL" id="ORA34912.1"/>
    </source>
</evidence>
<evidence type="ECO:0000256" key="3">
    <source>
        <dbReference type="ARBA" id="ARBA00022989"/>
    </source>
</evidence>
<dbReference type="NCBIfam" id="NF003977">
    <property type="entry name" value="PRK05470.1-1"/>
    <property type="match status" value="1"/>
</dbReference>
<organism evidence="6 7">
    <name type="scientific">Mycobacterium aquaticum</name>
    <dbReference type="NCBI Taxonomy" id="1927124"/>
    <lineage>
        <taxon>Bacteria</taxon>
        <taxon>Bacillati</taxon>
        <taxon>Actinomycetota</taxon>
        <taxon>Actinomycetes</taxon>
        <taxon>Mycobacteriales</taxon>
        <taxon>Mycobacteriaceae</taxon>
        <taxon>Mycobacterium</taxon>
    </lineage>
</organism>
<accession>A0A1X0AXW1</accession>
<dbReference type="SUPFAM" id="SSF81343">
    <property type="entry name" value="Fumarate reductase respiratory complex transmembrane subunits"/>
    <property type="match status" value="1"/>
</dbReference>
<keyword evidence="1" id="KW-1003">Cell membrane</keyword>
<protein>
    <submittedName>
        <fullName evidence="6">Fumarate reductase subunit D</fullName>
    </submittedName>
</protein>
<gene>
    <name evidence="6" type="ORF">BST13_15875</name>
</gene>
<dbReference type="GO" id="GO:0016020">
    <property type="term" value="C:membrane"/>
    <property type="evidence" value="ECO:0007669"/>
    <property type="project" value="InterPro"/>
</dbReference>
<feature type="transmembrane region" description="Helical" evidence="5">
    <location>
        <begin position="58"/>
        <end position="75"/>
    </location>
</feature>
<proteinExistence type="predicted"/>
<feature type="transmembrane region" description="Helical" evidence="5">
    <location>
        <begin position="95"/>
        <end position="116"/>
    </location>
</feature>
<dbReference type="EMBL" id="MVHF01000014">
    <property type="protein sequence ID" value="ORA34912.1"/>
    <property type="molecule type" value="Genomic_DNA"/>
</dbReference>
<sequence>MRTSARRTPEPYFWLLFSAGGMAAALTLPILVLLFGVLVPLGVVHVDPAHLEAVVRNPVTRIVLAGIFVLALFHAAHRLRFTVEHGLQLGRFDPLIAVCCYGAAALGSIITLWIVLVMV</sequence>
<dbReference type="OrthoDB" id="9804636at2"/>
<evidence type="ECO:0000256" key="1">
    <source>
        <dbReference type="ARBA" id="ARBA00022475"/>
    </source>
</evidence>
<dbReference type="GO" id="GO:0006106">
    <property type="term" value="P:fumarate metabolic process"/>
    <property type="evidence" value="ECO:0007669"/>
    <property type="project" value="InterPro"/>
</dbReference>
<dbReference type="InterPro" id="IPR034804">
    <property type="entry name" value="SQR/QFR_C/D"/>
</dbReference>
<reference evidence="6 7" key="1">
    <citation type="submission" date="2017-02" db="EMBL/GenBank/DDBJ databases">
        <title>The new phylogeny of genus Mycobacterium.</title>
        <authorList>
            <person name="Tortoli E."/>
            <person name="Trovato A."/>
            <person name="Cirillo D.M."/>
        </authorList>
    </citation>
    <scope>NUCLEOTIDE SEQUENCE [LARGE SCALE GENOMIC DNA]</scope>
    <source>
        <strain evidence="6 7">RW6</strain>
    </source>
</reference>
<dbReference type="Gene3D" id="1.20.1300.10">
    <property type="entry name" value="Fumarate reductase/succinate dehydrogenase, transmembrane subunit"/>
    <property type="match status" value="1"/>
</dbReference>